<evidence type="ECO:0000313" key="2">
    <source>
        <dbReference type="Proteomes" id="UP000004221"/>
    </source>
</evidence>
<proteinExistence type="predicted"/>
<name>I4EH83_9BACT</name>
<keyword evidence="2" id="KW-1185">Reference proteome</keyword>
<dbReference type="Proteomes" id="UP000004221">
    <property type="component" value="Unassembled WGS sequence"/>
</dbReference>
<evidence type="ECO:0000313" key="1">
    <source>
        <dbReference type="EMBL" id="CCF84045.1"/>
    </source>
</evidence>
<accession>I4EH83</accession>
<organism evidence="1 2">
    <name type="scientific">Nitrolancea hollandica Lb</name>
    <dbReference type="NCBI Taxonomy" id="1129897"/>
    <lineage>
        <taxon>Bacteria</taxon>
        <taxon>Pseudomonadati</taxon>
        <taxon>Thermomicrobiota</taxon>
        <taxon>Thermomicrobia</taxon>
        <taxon>Sphaerobacterales</taxon>
        <taxon>Sphaerobacterineae</taxon>
        <taxon>Sphaerobacteraceae</taxon>
        <taxon>Nitrolancea</taxon>
    </lineage>
</organism>
<sequence length="227" mass="24642">MREELVLGERIGGIDAQVGEPPGRLNIVRTADFYPVSDPEAVGDTRKETRGHIQIPLRLKLCPEVVTERHPGNQSRIRSRHTVIFQPEVQTGTSPRDVMPALGPGQLKAIQVLLTRTEPPLKDLPETDHSALQIVKDGPRLRNRGPSVNGSTTRDRCDDLVLFDIRIEWSIVKHVLAVNLPGDSAAALACITDNSFGFSNSGSGLLGIDGGVPFEHLVPTTVGDNQS</sequence>
<protein>
    <submittedName>
        <fullName evidence="1">Uncharacterized protein</fullName>
    </submittedName>
</protein>
<dbReference type="EMBL" id="CAGS01000226">
    <property type="protein sequence ID" value="CCF84045.1"/>
    <property type="molecule type" value="Genomic_DNA"/>
</dbReference>
<dbReference type="AlphaFoldDB" id="I4EH83"/>
<reference evidence="1 2" key="1">
    <citation type="journal article" date="2012" name="ISME J.">
        <title>Nitrification expanded: discovery, physiology and genomics of a nitrite-oxidizing bacterium from the phylum Chloroflexi.</title>
        <authorList>
            <person name="Sorokin D.Y."/>
            <person name="Lucker S."/>
            <person name="Vejmelkova D."/>
            <person name="Kostrikina N.A."/>
            <person name="Kleerebezem R."/>
            <person name="Rijpstra W.I."/>
            <person name="Damste J.S."/>
            <person name="Le Paslier D."/>
            <person name="Muyzer G."/>
            <person name="Wagner M."/>
            <person name="van Loosdrecht M.C."/>
            <person name="Daims H."/>
        </authorList>
    </citation>
    <scope>NUCLEOTIDE SEQUENCE [LARGE SCALE GENOMIC DNA]</scope>
    <source>
        <strain evidence="2">none</strain>
    </source>
</reference>
<gene>
    <name evidence="1" type="ORF">NITHO_3010026</name>
</gene>
<comment type="caution">
    <text evidence="1">The sequence shown here is derived from an EMBL/GenBank/DDBJ whole genome shotgun (WGS) entry which is preliminary data.</text>
</comment>